<dbReference type="GO" id="GO:0051537">
    <property type="term" value="F:2 iron, 2 sulfur cluster binding"/>
    <property type="evidence" value="ECO:0007669"/>
    <property type="project" value="UniProtKB-KW"/>
</dbReference>
<dbReference type="SMART" id="SM00704">
    <property type="entry name" value="ZnF_CDGSH"/>
    <property type="match status" value="1"/>
</dbReference>
<keyword evidence="1" id="KW-0001">2Fe-2S</keyword>
<keyword evidence="3" id="KW-0408">Iron</keyword>
<evidence type="ECO:0000256" key="2">
    <source>
        <dbReference type="ARBA" id="ARBA00022723"/>
    </source>
</evidence>
<gene>
    <name evidence="6" type="ORF">ACFSBX_09950</name>
</gene>
<evidence type="ECO:0000259" key="5">
    <source>
        <dbReference type="SMART" id="SM00704"/>
    </source>
</evidence>
<accession>A0ABD6CPY0</accession>
<evidence type="ECO:0000256" key="1">
    <source>
        <dbReference type="ARBA" id="ARBA00022714"/>
    </source>
</evidence>
<feature type="domain" description="Iron-binding zinc finger CDGSH type" evidence="5">
    <location>
        <begin position="10"/>
        <end position="51"/>
    </location>
</feature>
<dbReference type="Proteomes" id="UP001597085">
    <property type="component" value="Unassembled WGS sequence"/>
</dbReference>
<comment type="caution">
    <text evidence="6">The sequence shown here is derived from an EMBL/GenBank/DDBJ whole genome shotgun (WGS) entry which is preliminary data.</text>
</comment>
<dbReference type="GO" id="GO:0005737">
    <property type="term" value="C:cytoplasm"/>
    <property type="evidence" value="ECO:0007669"/>
    <property type="project" value="UniProtKB-ARBA"/>
</dbReference>
<keyword evidence="4" id="KW-0411">Iron-sulfur</keyword>
<dbReference type="Pfam" id="PF09360">
    <property type="entry name" value="zf-CDGSH"/>
    <property type="match status" value="1"/>
</dbReference>
<name>A0ABD6CPY0_9EURY</name>
<keyword evidence="7" id="KW-1185">Reference proteome</keyword>
<dbReference type="GO" id="GO:0046872">
    <property type="term" value="F:metal ion binding"/>
    <property type="evidence" value="ECO:0007669"/>
    <property type="project" value="UniProtKB-KW"/>
</dbReference>
<sequence length="93" mass="10401">MGRLVELDATAPLKLDESDLDSEKGDVAVCRCGLSGEFPFCDGTHRKTRAEDGDTLYRYVEVDETVRRRAVDHVAYVADETTDDDSESTTRQE</sequence>
<proteinExistence type="predicted"/>
<evidence type="ECO:0000256" key="3">
    <source>
        <dbReference type="ARBA" id="ARBA00023004"/>
    </source>
</evidence>
<reference evidence="6 7" key="1">
    <citation type="journal article" date="2019" name="Int. J. Syst. Evol. Microbiol.">
        <title>The Global Catalogue of Microorganisms (GCM) 10K type strain sequencing project: providing services to taxonomists for standard genome sequencing and annotation.</title>
        <authorList>
            <consortium name="The Broad Institute Genomics Platform"/>
            <consortium name="The Broad Institute Genome Sequencing Center for Infectious Disease"/>
            <person name="Wu L."/>
            <person name="Ma J."/>
        </authorList>
    </citation>
    <scope>NUCLEOTIDE SEQUENCE [LARGE SCALE GENOMIC DNA]</scope>
    <source>
        <strain evidence="6 7">CGMCC 1.12121</strain>
    </source>
</reference>
<dbReference type="InterPro" id="IPR042216">
    <property type="entry name" value="MitoNEET_CISD"/>
</dbReference>
<dbReference type="EMBL" id="JBHUDK010000008">
    <property type="protein sequence ID" value="MFD1599276.1"/>
    <property type="molecule type" value="Genomic_DNA"/>
</dbReference>
<evidence type="ECO:0000313" key="7">
    <source>
        <dbReference type="Proteomes" id="UP001597085"/>
    </source>
</evidence>
<dbReference type="AlphaFoldDB" id="A0ABD6CPY0"/>
<evidence type="ECO:0000313" key="6">
    <source>
        <dbReference type="EMBL" id="MFD1599276.1"/>
    </source>
</evidence>
<evidence type="ECO:0000256" key="4">
    <source>
        <dbReference type="ARBA" id="ARBA00023014"/>
    </source>
</evidence>
<organism evidence="6 7">
    <name type="scientific">Halobellus rarus</name>
    <dbReference type="NCBI Taxonomy" id="1126237"/>
    <lineage>
        <taxon>Archaea</taxon>
        <taxon>Methanobacteriati</taxon>
        <taxon>Methanobacteriota</taxon>
        <taxon>Stenosarchaea group</taxon>
        <taxon>Halobacteria</taxon>
        <taxon>Halobacteriales</taxon>
        <taxon>Haloferacaceae</taxon>
        <taxon>Halobellus</taxon>
    </lineage>
</organism>
<dbReference type="RefSeq" id="WP_256422682.1">
    <property type="nucleotide sequence ID" value="NZ_JANHDI010000014.1"/>
</dbReference>
<dbReference type="Gene3D" id="3.40.5.90">
    <property type="entry name" value="CDGSH iron-sulfur domain, mitoNEET-type"/>
    <property type="match status" value="1"/>
</dbReference>
<protein>
    <submittedName>
        <fullName evidence="6">CDGSH iron-sulfur domain-containing protein</fullName>
    </submittedName>
</protein>
<keyword evidence="2" id="KW-0479">Metal-binding</keyword>
<dbReference type="InterPro" id="IPR018967">
    <property type="entry name" value="FeS-contain_CDGSH-typ"/>
</dbReference>